<name>A0A2V1IU94_9BACT</name>
<keyword evidence="1" id="KW-1133">Transmembrane helix</keyword>
<evidence type="ECO:0000313" key="2">
    <source>
        <dbReference type="EMBL" id="PWB05768.1"/>
    </source>
</evidence>
<gene>
    <name evidence="2" type="ORF">C5O25_12440</name>
</gene>
<accession>A0A2V1IU94</accession>
<dbReference type="GeneID" id="93423793"/>
<feature type="transmembrane region" description="Helical" evidence="1">
    <location>
        <begin position="5"/>
        <end position="26"/>
    </location>
</feature>
<dbReference type="Proteomes" id="UP000244925">
    <property type="component" value="Unassembled WGS sequence"/>
</dbReference>
<dbReference type="AlphaFoldDB" id="A0A2V1IU94"/>
<keyword evidence="1" id="KW-0812">Transmembrane</keyword>
<reference evidence="3" key="1">
    <citation type="submission" date="2018-02" db="EMBL/GenBank/DDBJ databases">
        <authorList>
            <person name="Clavel T."/>
            <person name="Strowig T."/>
        </authorList>
    </citation>
    <scope>NUCLEOTIDE SEQUENCE [LARGE SCALE GENOMIC DNA]</scope>
    <source>
        <strain evidence="3">DSM 100764</strain>
    </source>
</reference>
<evidence type="ECO:0000256" key="1">
    <source>
        <dbReference type="SAM" id="Phobius"/>
    </source>
</evidence>
<proteinExistence type="predicted"/>
<comment type="caution">
    <text evidence="2">The sequence shown here is derived from an EMBL/GenBank/DDBJ whole genome shotgun (WGS) entry which is preliminary data.</text>
</comment>
<dbReference type="RefSeq" id="WP_107037033.1">
    <property type="nucleotide sequence ID" value="NZ_CBFGFY010000007.1"/>
</dbReference>
<sequence>MRHKIVKVLVIACLFGYFTLSLYIYFKEVNMQYKGNIKEYIQQSFGWNVRFSSLNDVKNRIPYGIFNAADYDCVEIDNFKGVAIKPHSEDDFRMNKNIATTLEKRLDMPVILILDGINSYQRKSLIESRIGFVVPGKQIYIPQMGALMSERGLGVNVSTIEKLSAVAGAMITLHLGTKSLQGLSISDVAKIMGYSIKTLSLAAAELERAGLISFKLQGRKKLLDFPFSNKELWEKAFPMIDSPVEKLLFSTNSALASEIGVISSDSALSEISMLTSPPQNIYAVYARNPQLGELDLNDSMGDIKVEVWKTDPTISSKDGIMDIFSLALSYKNDDDPRVWKELNKLINEAL</sequence>
<organism evidence="2 3">
    <name type="scientific">Paramuribaculum intestinale</name>
    <dbReference type="NCBI Taxonomy" id="2094151"/>
    <lineage>
        <taxon>Bacteria</taxon>
        <taxon>Pseudomonadati</taxon>
        <taxon>Bacteroidota</taxon>
        <taxon>Bacteroidia</taxon>
        <taxon>Bacteroidales</taxon>
        <taxon>Muribaculaceae</taxon>
        <taxon>Paramuribaculum</taxon>
    </lineage>
</organism>
<evidence type="ECO:0000313" key="3">
    <source>
        <dbReference type="Proteomes" id="UP000244925"/>
    </source>
</evidence>
<evidence type="ECO:0008006" key="4">
    <source>
        <dbReference type="Google" id="ProtNLM"/>
    </source>
</evidence>
<keyword evidence="3" id="KW-1185">Reference proteome</keyword>
<protein>
    <recommendedName>
        <fullName evidence="4">MarR family transcriptional regulator</fullName>
    </recommendedName>
</protein>
<keyword evidence="1" id="KW-0472">Membrane</keyword>
<dbReference type="EMBL" id="PUBV01000059">
    <property type="protein sequence ID" value="PWB05768.1"/>
    <property type="molecule type" value="Genomic_DNA"/>
</dbReference>